<keyword evidence="2" id="KW-1185">Reference proteome</keyword>
<name>W4L5K6_9BACT</name>
<evidence type="ECO:0000313" key="2">
    <source>
        <dbReference type="Proteomes" id="UP000019140"/>
    </source>
</evidence>
<reference evidence="1 2" key="1">
    <citation type="journal article" date="2014" name="Nature">
        <title>An environmental bacterial taxon with a large and distinct metabolic repertoire.</title>
        <authorList>
            <person name="Wilson M.C."/>
            <person name="Mori T."/>
            <person name="Ruckert C."/>
            <person name="Uria A.R."/>
            <person name="Helf M.J."/>
            <person name="Takada K."/>
            <person name="Gernert C."/>
            <person name="Steffens U.A."/>
            <person name="Heycke N."/>
            <person name="Schmitt S."/>
            <person name="Rinke C."/>
            <person name="Helfrich E.J."/>
            <person name="Brachmann A.O."/>
            <person name="Gurgui C."/>
            <person name="Wakimoto T."/>
            <person name="Kracht M."/>
            <person name="Crusemann M."/>
            <person name="Hentschel U."/>
            <person name="Abe I."/>
            <person name="Matsunaga S."/>
            <person name="Kalinowski J."/>
            <person name="Takeyama H."/>
            <person name="Piel J."/>
        </authorList>
    </citation>
    <scope>NUCLEOTIDE SEQUENCE [LARGE SCALE GENOMIC DNA]</scope>
    <source>
        <strain evidence="2">TSY2</strain>
    </source>
</reference>
<sequence length="49" mass="5231">MVDCKWQSMGTGGFSPMPAKVVSPELLWSNINGHLDKGDMIETGGVHDG</sequence>
<dbReference type="HOGENOM" id="CLU_3133546_0_0_7"/>
<proteinExistence type="predicted"/>
<dbReference type="Proteomes" id="UP000019140">
    <property type="component" value="Unassembled WGS sequence"/>
</dbReference>
<accession>W4L5K6</accession>
<dbReference type="AlphaFoldDB" id="W4L5K6"/>
<protein>
    <submittedName>
        <fullName evidence="1">Uncharacterized protein</fullName>
    </submittedName>
</protein>
<organism evidence="1 2">
    <name type="scientific">Candidatus Entotheonella gemina</name>
    <dbReference type="NCBI Taxonomy" id="1429439"/>
    <lineage>
        <taxon>Bacteria</taxon>
        <taxon>Pseudomonadati</taxon>
        <taxon>Nitrospinota/Tectimicrobiota group</taxon>
        <taxon>Candidatus Tectimicrobiota</taxon>
        <taxon>Candidatus Entotheonellia</taxon>
        <taxon>Candidatus Entotheonellales</taxon>
        <taxon>Candidatus Entotheonellaceae</taxon>
        <taxon>Candidatus Entotheonella</taxon>
    </lineage>
</organism>
<evidence type="ECO:0000313" key="1">
    <source>
        <dbReference type="EMBL" id="ETW92970.1"/>
    </source>
</evidence>
<dbReference type="EMBL" id="AZHX01002746">
    <property type="protein sequence ID" value="ETW92970.1"/>
    <property type="molecule type" value="Genomic_DNA"/>
</dbReference>
<gene>
    <name evidence="1" type="ORF">ETSY2_52225</name>
</gene>
<comment type="caution">
    <text evidence="1">The sequence shown here is derived from an EMBL/GenBank/DDBJ whole genome shotgun (WGS) entry which is preliminary data.</text>
</comment>